<dbReference type="RefSeq" id="WP_141113190.1">
    <property type="nucleotide sequence ID" value="NZ_AP019312.1"/>
</dbReference>
<dbReference type="GeneID" id="58562542"/>
<name>A0ABS3GRY4_9NEIS</name>
<dbReference type="EMBL" id="JAFLRD010000015">
    <property type="protein sequence ID" value="MBO0417382.1"/>
    <property type="molecule type" value="Genomic_DNA"/>
</dbReference>
<evidence type="ECO:0008006" key="4">
    <source>
        <dbReference type="Google" id="ProtNLM"/>
    </source>
</evidence>
<organism evidence="2 3">
    <name type="scientific">Chromobacterium haemolyticum</name>
    <dbReference type="NCBI Taxonomy" id="394935"/>
    <lineage>
        <taxon>Bacteria</taxon>
        <taxon>Pseudomonadati</taxon>
        <taxon>Pseudomonadota</taxon>
        <taxon>Betaproteobacteria</taxon>
        <taxon>Neisseriales</taxon>
        <taxon>Chromobacteriaceae</taxon>
        <taxon>Chromobacterium</taxon>
    </lineage>
</organism>
<evidence type="ECO:0000313" key="3">
    <source>
        <dbReference type="Proteomes" id="UP000664349"/>
    </source>
</evidence>
<reference evidence="2 3" key="1">
    <citation type="submission" date="2021-03" db="EMBL/GenBank/DDBJ databases">
        <title>First Case of infection caused by Chromobacterium haemolyticum derived from water in China.</title>
        <authorList>
            <person name="Chen J."/>
            <person name="Liu C."/>
        </authorList>
    </citation>
    <scope>NUCLEOTIDE SEQUENCE [LARGE SCALE GENOMIC DNA]</scope>
    <source>
        <strain evidence="2 3">WJ-5</strain>
    </source>
</reference>
<proteinExistence type="predicted"/>
<protein>
    <recommendedName>
        <fullName evidence="4">Type 1 fimbrial protein</fullName>
    </recommendedName>
</protein>
<evidence type="ECO:0000256" key="1">
    <source>
        <dbReference type="SAM" id="SignalP"/>
    </source>
</evidence>
<feature type="signal peptide" evidence="1">
    <location>
        <begin position="1"/>
        <end position="21"/>
    </location>
</feature>
<keyword evidence="1" id="KW-0732">Signal</keyword>
<gene>
    <name evidence="2" type="ORF">J1C50_17860</name>
</gene>
<feature type="chain" id="PRO_5046110310" description="Type 1 fimbrial protein" evidence="1">
    <location>
        <begin position="22"/>
        <end position="122"/>
    </location>
</feature>
<sequence>MKQAASLATMACLLLSSVALADGGVIIFSGRIVEAQCPLALDAPSRLNGPSRLEVGKCKAPVHIQALAANGENLLVRANADAKSSSQATANGYDLDRSDSQRSFSIATPKNSQRGQLVVSYY</sequence>
<keyword evidence="3" id="KW-1185">Reference proteome</keyword>
<evidence type="ECO:0000313" key="2">
    <source>
        <dbReference type="EMBL" id="MBO0417382.1"/>
    </source>
</evidence>
<comment type="caution">
    <text evidence="2">The sequence shown here is derived from an EMBL/GenBank/DDBJ whole genome shotgun (WGS) entry which is preliminary data.</text>
</comment>
<accession>A0ABS3GRY4</accession>
<dbReference type="Proteomes" id="UP000664349">
    <property type="component" value="Unassembled WGS sequence"/>
</dbReference>